<dbReference type="InterPro" id="IPR001173">
    <property type="entry name" value="Glyco_trans_2-like"/>
</dbReference>
<organism evidence="2">
    <name type="scientific">mine drainage metagenome</name>
    <dbReference type="NCBI Taxonomy" id="410659"/>
    <lineage>
        <taxon>unclassified sequences</taxon>
        <taxon>metagenomes</taxon>
        <taxon>ecological metagenomes</taxon>
    </lineage>
</organism>
<name>A0A1J5PIL7_9ZZZZ</name>
<dbReference type="EMBL" id="MLJW01003725">
    <property type="protein sequence ID" value="OIQ71441.1"/>
    <property type="molecule type" value="Genomic_DNA"/>
</dbReference>
<dbReference type="PANTHER" id="PTHR43685:SF2">
    <property type="entry name" value="GLYCOSYLTRANSFERASE 2-LIKE DOMAIN-CONTAINING PROTEIN"/>
    <property type="match status" value="1"/>
</dbReference>
<dbReference type="PANTHER" id="PTHR43685">
    <property type="entry name" value="GLYCOSYLTRANSFERASE"/>
    <property type="match status" value="1"/>
</dbReference>
<comment type="caution">
    <text evidence="2">The sequence shown here is derived from an EMBL/GenBank/DDBJ whole genome shotgun (WGS) entry which is preliminary data.</text>
</comment>
<keyword evidence="2" id="KW-0328">Glycosyltransferase</keyword>
<dbReference type="GO" id="GO:0016757">
    <property type="term" value="F:glycosyltransferase activity"/>
    <property type="evidence" value="ECO:0007669"/>
    <property type="project" value="UniProtKB-KW"/>
</dbReference>
<dbReference type="InterPro" id="IPR029044">
    <property type="entry name" value="Nucleotide-diphossugar_trans"/>
</dbReference>
<sequence length="250" mass="28517">MRQGGLRLNGLTKESKKNKPLISVITVVYNGRDSIEGTINSVLSQTYENIEYIVIDGNSTDSTIDIIERYGNKIDYWISESDKGVYHAMNKGIALASGDYIALLNSGDWYEINTCAIVAERILLNKADIYYGMVRVYRQDKTLLCIKGNTIDNISNEMIAHPTCFISSDIYAVQMYNTKYISAADYDFVLRLKISGYSFSFIEEIFANFKIGGISSSKVGHRETNRIMHIYKFQSFLSFFLKNIYLTFFK</sequence>
<evidence type="ECO:0000313" key="2">
    <source>
        <dbReference type="EMBL" id="OIQ71441.1"/>
    </source>
</evidence>
<dbReference type="CDD" id="cd06433">
    <property type="entry name" value="GT_2_WfgS_like"/>
    <property type="match status" value="1"/>
</dbReference>
<reference evidence="2" key="1">
    <citation type="submission" date="2016-10" db="EMBL/GenBank/DDBJ databases">
        <title>Sequence of Gallionella enrichment culture.</title>
        <authorList>
            <person name="Poehlein A."/>
            <person name="Muehling M."/>
            <person name="Daniel R."/>
        </authorList>
    </citation>
    <scope>NUCLEOTIDE SEQUENCE</scope>
</reference>
<dbReference type="Pfam" id="PF00535">
    <property type="entry name" value="Glycos_transf_2"/>
    <property type="match status" value="1"/>
</dbReference>
<keyword evidence="2" id="KW-0808">Transferase</keyword>
<dbReference type="AlphaFoldDB" id="A0A1J5PIL7"/>
<dbReference type="InterPro" id="IPR050834">
    <property type="entry name" value="Glycosyltransf_2"/>
</dbReference>
<gene>
    <name evidence="2" type="primary">tuaG_2</name>
    <name evidence="2" type="ORF">GALL_469410</name>
</gene>
<dbReference type="Gene3D" id="3.90.550.10">
    <property type="entry name" value="Spore Coat Polysaccharide Biosynthesis Protein SpsA, Chain A"/>
    <property type="match status" value="1"/>
</dbReference>
<accession>A0A1J5PIL7</accession>
<evidence type="ECO:0000259" key="1">
    <source>
        <dbReference type="Pfam" id="PF00535"/>
    </source>
</evidence>
<feature type="domain" description="Glycosyltransferase 2-like" evidence="1">
    <location>
        <begin position="23"/>
        <end position="142"/>
    </location>
</feature>
<dbReference type="SUPFAM" id="SSF53448">
    <property type="entry name" value="Nucleotide-diphospho-sugar transferases"/>
    <property type="match status" value="1"/>
</dbReference>
<protein>
    <submittedName>
        <fullName evidence="2">Putative teichuronic acid biosynthesis glycosyltransferase TuaG</fullName>
        <ecNumber evidence="2">2.4.-.-</ecNumber>
    </submittedName>
</protein>
<proteinExistence type="predicted"/>
<dbReference type="EC" id="2.4.-.-" evidence="2"/>